<reference evidence="1" key="1">
    <citation type="journal article" date="2021" name="Proc. Natl. Acad. Sci. U.S.A.">
        <title>A Catalog of Tens of Thousands of Viruses from Human Metagenomes Reveals Hidden Associations with Chronic Diseases.</title>
        <authorList>
            <person name="Tisza M.J."/>
            <person name="Buck C.B."/>
        </authorList>
    </citation>
    <scope>NUCLEOTIDE SEQUENCE</scope>
    <source>
        <strain evidence="1">Ctrcb4</strain>
    </source>
</reference>
<name>A0A8S5RPV4_9VIRU</name>
<organism evidence="1">
    <name type="scientific">virus sp. ctrcb4</name>
    <dbReference type="NCBI Taxonomy" id="2825824"/>
    <lineage>
        <taxon>Viruses</taxon>
    </lineage>
</organism>
<protein>
    <submittedName>
        <fullName evidence="1">Uncharacterized protein</fullName>
    </submittedName>
</protein>
<proteinExistence type="predicted"/>
<evidence type="ECO:0000313" key="1">
    <source>
        <dbReference type="EMBL" id="DAE33211.1"/>
    </source>
</evidence>
<accession>A0A8S5RPV4</accession>
<dbReference type="EMBL" id="BK059132">
    <property type="protein sequence ID" value="DAE33211.1"/>
    <property type="molecule type" value="Genomic_DNA"/>
</dbReference>
<sequence>MPSLKAVRRPSADFNFLSCSIFCKMNGTPFTISLGLKLNSQLPM</sequence>